<organism evidence="1 2">
    <name type="scientific">Sporormia fimetaria CBS 119925</name>
    <dbReference type="NCBI Taxonomy" id="1340428"/>
    <lineage>
        <taxon>Eukaryota</taxon>
        <taxon>Fungi</taxon>
        <taxon>Dikarya</taxon>
        <taxon>Ascomycota</taxon>
        <taxon>Pezizomycotina</taxon>
        <taxon>Dothideomycetes</taxon>
        <taxon>Pleosporomycetidae</taxon>
        <taxon>Pleosporales</taxon>
        <taxon>Sporormiaceae</taxon>
        <taxon>Sporormia</taxon>
    </lineage>
</organism>
<gene>
    <name evidence="1" type="ORF">M011DRAFT_480147</name>
</gene>
<dbReference type="AlphaFoldDB" id="A0A6A6V2E2"/>
<dbReference type="EMBL" id="MU006591">
    <property type="protein sequence ID" value="KAF2744069.1"/>
    <property type="molecule type" value="Genomic_DNA"/>
</dbReference>
<accession>A0A6A6V2E2</accession>
<evidence type="ECO:0000313" key="1">
    <source>
        <dbReference type="EMBL" id="KAF2744069.1"/>
    </source>
</evidence>
<name>A0A6A6V2E2_9PLEO</name>
<reference evidence="1" key="1">
    <citation type="journal article" date="2020" name="Stud. Mycol.">
        <title>101 Dothideomycetes genomes: a test case for predicting lifestyles and emergence of pathogens.</title>
        <authorList>
            <person name="Haridas S."/>
            <person name="Albert R."/>
            <person name="Binder M."/>
            <person name="Bloem J."/>
            <person name="Labutti K."/>
            <person name="Salamov A."/>
            <person name="Andreopoulos B."/>
            <person name="Baker S."/>
            <person name="Barry K."/>
            <person name="Bills G."/>
            <person name="Bluhm B."/>
            <person name="Cannon C."/>
            <person name="Castanera R."/>
            <person name="Culley D."/>
            <person name="Daum C."/>
            <person name="Ezra D."/>
            <person name="Gonzalez J."/>
            <person name="Henrissat B."/>
            <person name="Kuo A."/>
            <person name="Liang C."/>
            <person name="Lipzen A."/>
            <person name="Lutzoni F."/>
            <person name="Magnuson J."/>
            <person name="Mondo S."/>
            <person name="Nolan M."/>
            <person name="Ohm R."/>
            <person name="Pangilinan J."/>
            <person name="Park H.-J."/>
            <person name="Ramirez L."/>
            <person name="Alfaro M."/>
            <person name="Sun H."/>
            <person name="Tritt A."/>
            <person name="Yoshinaga Y."/>
            <person name="Zwiers L.-H."/>
            <person name="Turgeon B."/>
            <person name="Goodwin S."/>
            <person name="Spatafora J."/>
            <person name="Crous P."/>
            <person name="Grigoriev I."/>
        </authorList>
    </citation>
    <scope>NUCLEOTIDE SEQUENCE</scope>
    <source>
        <strain evidence="1">CBS 119925</strain>
    </source>
</reference>
<evidence type="ECO:0000313" key="2">
    <source>
        <dbReference type="Proteomes" id="UP000799440"/>
    </source>
</evidence>
<proteinExistence type="predicted"/>
<keyword evidence="2" id="KW-1185">Reference proteome</keyword>
<sequence length="309" mass="34909">MENKTDAKDVSEEEKAEQTAIDIMRGKYPDIFRGAMSFLTCIKKQDPTVPEWTKINCDFFGLRSHPYMMRINGLTTDARLVLEIMKEKAPMLYKFDPRILHYSADSSLDTAREILQDMAKEMFLGSMLKRGFVYTHTEISDTTYAESSGDAARHSQGYHGSAWNWDELASIADELVNWELKSMKATGLEIRKVPDYKIKQKLGIDNFGSMANKPSITAEVATKNSQEKLEGLGVEMKPKVAGTGTMNKLQSMDLLSMAATPAITASNNSKEKPKNPWKRTFGITAMVARKAQEKLEDHRHEKKTFEGLY</sequence>
<protein>
    <submittedName>
        <fullName evidence="1">Uncharacterized protein</fullName>
    </submittedName>
</protein>
<dbReference type="Proteomes" id="UP000799440">
    <property type="component" value="Unassembled WGS sequence"/>
</dbReference>